<gene>
    <name evidence="1" type="ORF">MFU01_58400</name>
    <name evidence="2" type="ORF">SAMN05443572_112147</name>
</gene>
<comment type="caution">
    <text evidence="1">The sequence shown here is derived from an EMBL/GenBank/DDBJ whole genome shotgun (WGS) entry which is preliminary data.</text>
</comment>
<evidence type="ECO:0000313" key="3">
    <source>
        <dbReference type="Proteomes" id="UP000183760"/>
    </source>
</evidence>
<dbReference type="STRING" id="1334629.MFUL124B02_40865"/>
<dbReference type="Proteomes" id="UP000321514">
    <property type="component" value="Unassembled WGS sequence"/>
</dbReference>
<evidence type="ECO:0000313" key="4">
    <source>
        <dbReference type="Proteomes" id="UP000321514"/>
    </source>
</evidence>
<keyword evidence="3" id="KW-1185">Reference proteome</keyword>
<dbReference type="AlphaFoldDB" id="A0A511TB34"/>
<proteinExistence type="predicted"/>
<protein>
    <submittedName>
        <fullName evidence="1">Uncharacterized protein</fullName>
    </submittedName>
</protein>
<reference evidence="1 4" key="2">
    <citation type="submission" date="2019-07" db="EMBL/GenBank/DDBJ databases">
        <title>Whole genome shotgun sequence of Myxococcus fulvus NBRC 100333.</title>
        <authorList>
            <person name="Hosoyama A."/>
            <person name="Uohara A."/>
            <person name="Ohji S."/>
            <person name="Ichikawa N."/>
        </authorList>
    </citation>
    <scope>NUCLEOTIDE SEQUENCE [LARGE SCALE GENOMIC DNA]</scope>
    <source>
        <strain evidence="1 4">NBRC 100333</strain>
    </source>
</reference>
<dbReference type="Proteomes" id="UP000183760">
    <property type="component" value="Unassembled WGS sequence"/>
</dbReference>
<evidence type="ECO:0000313" key="2">
    <source>
        <dbReference type="EMBL" id="SEU37566.1"/>
    </source>
</evidence>
<organism evidence="1 4">
    <name type="scientific">Myxococcus fulvus</name>
    <dbReference type="NCBI Taxonomy" id="33"/>
    <lineage>
        <taxon>Bacteria</taxon>
        <taxon>Pseudomonadati</taxon>
        <taxon>Myxococcota</taxon>
        <taxon>Myxococcia</taxon>
        <taxon>Myxococcales</taxon>
        <taxon>Cystobacterineae</taxon>
        <taxon>Myxococcaceae</taxon>
        <taxon>Myxococcus</taxon>
    </lineage>
</organism>
<reference evidence="2 3" key="1">
    <citation type="submission" date="2016-10" db="EMBL/GenBank/DDBJ databases">
        <authorList>
            <person name="Varghese N."/>
            <person name="Submissions S."/>
        </authorList>
    </citation>
    <scope>NUCLEOTIDE SEQUENCE [LARGE SCALE GENOMIC DNA]</scope>
    <source>
        <strain evidence="2 3">DSM 16525</strain>
    </source>
</reference>
<dbReference type="EMBL" id="BJXR01000040">
    <property type="protein sequence ID" value="GEN10803.1"/>
    <property type="molecule type" value="Genomic_DNA"/>
</dbReference>
<evidence type="ECO:0000313" key="1">
    <source>
        <dbReference type="EMBL" id="GEN10803.1"/>
    </source>
</evidence>
<accession>A0A511TB34</accession>
<dbReference type="OrthoDB" id="5513553at2"/>
<sequence length="136" mass="15203">MSLDIAVDADRLKSVQDVLQLLEDSFQVDFIPGIFKKLDEKLLVERAAFRTNTLAQRYELDVYFGLKGPEASARSPFLKVGMHITIQSEVAARGRRPARYDGTLEVPLTDEAITHVPFALYLRRAARGALTTPPSE</sequence>
<name>A0A511TB34_MYXFU</name>
<dbReference type="EMBL" id="FOIB01000012">
    <property type="protein sequence ID" value="SEU37566.1"/>
    <property type="molecule type" value="Genomic_DNA"/>
</dbReference>
<dbReference type="RefSeq" id="WP_074958185.1">
    <property type="nucleotide sequence ID" value="NZ_BJXR01000040.1"/>
</dbReference>